<dbReference type="CDD" id="cd05913">
    <property type="entry name" value="PaaK"/>
    <property type="match status" value="1"/>
</dbReference>
<dbReference type="PANTHER" id="PTHR43439:SF1">
    <property type="entry name" value="PHENYLACETATE-COENZYME A LIGASE"/>
    <property type="match status" value="1"/>
</dbReference>
<evidence type="ECO:0000259" key="3">
    <source>
        <dbReference type="Pfam" id="PF14535"/>
    </source>
</evidence>
<dbReference type="InterPro" id="IPR051414">
    <property type="entry name" value="Adenylate-forming_Reductase"/>
</dbReference>
<dbReference type="InterPro" id="IPR000873">
    <property type="entry name" value="AMP-dep_synth/lig_dom"/>
</dbReference>
<dbReference type="InterPro" id="IPR042099">
    <property type="entry name" value="ANL_N_sf"/>
</dbReference>
<dbReference type="PIRSF" id="PIRSF006444">
    <property type="entry name" value="PaaK"/>
    <property type="match status" value="1"/>
</dbReference>
<dbReference type="InterPro" id="IPR011880">
    <property type="entry name" value="PA_CoA_ligase"/>
</dbReference>
<accession>A0ABP7W6I6</accession>
<dbReference type="InterPro" id="IPR028154">
    <property type="entry name" value="AMP-dep_Lig_C"/>
</dbReference>
<dbReference type="Pfam" id="PF00501">
    <property type="entry name" value="AMP-binding"/>
    <property type="match status" value="1"/>
</dbReference>
<dbReference type="SUPFAM" id="SSF56801">
    <property type="entry name" value="Acetyl-CoA synthetase-like"/>
    <property type="match status" value="1"/>
</dbReference>
<keyword evidence="5" id="KW-1185">Reference proteome</keyword>
<evidence type="ECO:0000313" key="4">
    <source>
        <dbReference type="EMBL" id="GAA4081943.1"/>
    </source>
</evidence>
<reference evidence="5" key="1">
    <citation type="journal article" date="2019" name="Int. J. Syst. Evol. Microbiol.">
        <title>The Global Catalogue of Microorganisms (GCM) 10K type strain sequencing project: providing services to taxonomists for standard genome sequencing and annotation.</title>
        <authorList>
            <consortium name="The Broad Institute Genomics Platform"/>
            <consortium name="The Broad Institute Genome Sequencing Center for Infectious Disease"/>
            <person name="Wu L."/>
            <person name="Ma J."/>
        </authorList>
    </citation>
    <scope>NUCLEOTIDE SEQUENCE [LARGE SCALE GENOMIC DNA]</scope>
    <source>
        <strain evidence="5">JCM 16702</strain>
    </source>
</reference>
<comment type="function">
    <text evidence="1">Catalyzes the activation of phenylacetic acid (PA) to phenylacetyl-CoA (PA-CoA).</text>
</comment>
<dbReference type="Gene3D" id="3.40.50.12780">
    <property type="entry name" value="N-terminal domain of ligase-like"/>
    <property type="match status" value="1"/>
</dbReference>
<comment type="similarity">
    <text evidence="1">Belongs to the phenylacetyl-CoA ligase family.</text>
</comment>
<dbReference type="Proteomes" id="UP001500683">
    <property type="component" value="Unassembled WGS sequence"/>
</dbReference>
<dbReference type="EC" id="6.2.1.30" evidence="1"/>
<feature type="domain" description="AMP-dependent synthetase/ligase" evidence="2">
    <location>
        <begin position="74"/>
        <end position="284"/>
    </location>
</feature>
<sequence length="435" mass="46397">MFDPKAEAMSRDERAALQRHRLWGLIDRLLASGGVQGERLREAGIERGADVTLTDLPRLPYTTKQDLWDAYPFGMVAVPQDQIAAVHGSSGTRGRPTLVAYTRADLELWAAMCARSLACAGAGPGSVVHNAYGYGLFTGGIGIHQGAVALGATVVPMSGGMTERQVRMIADLRPDILTCTPAYALRLGEAAAEAGADVSSLRAGVFGAEPWSAEMRAAIEAVLPIKAVDIYGLSEIIGPGVATECLEQNGLHVNEDHFIVETIDPETGEPCAEGRLGELVFTTPTKQALPLLRYRTGDIASLTHGACDCGRTLVRMSKVTGRVDDMLVIRGVNVYPSEVERVLLASGLVGPHYQLVVDRREPRSRLIVACEPHEGREVSAELARLLRAEIGLAAEVRALPAGAVPRVEIGKAVRVVTWESGEPPIPGLDRPLAAT</sequence>
<evidence type="ECO:0000259" key="2">
    <source>
        <dbReference type="Pfam" id="PF00501"/>
    </source>
</evidence>
<protein>
    <recommendedName>
        <fullName evidence="1">Phenylacetate-coenzyme A ligase</fullName>
        <ecNumber evidence="1">6.2.1.30</ecNumber>
    </recommendedName>
    <alternativeName>
        <fullName evidence="1">Phenylacetyl-CoA ligase</fullName>
    </alternativeName>
</protein>
<evidence type="ECO:0000313" key="5">
    <source>
        <dbReference type="Proteomes" id="UP001500683"/>
    </source>
</evidence>
<feature type="domain" description="AMP-dependent ligase C-terminal" evidence="3">
    <location>
        <begin position="331"/>
        <end position="416"/>
    </location>
</feature>
<dbReference type="PANTHER" id="PTHR43439">
    <property type="entry name" value="PHENYLACETATE-COENZYME A LIGASE"/>
    <property type="match status" value="1"/>
</dbReference>
<evidence type="ECO:0000256" key="1">
    <source>
        <dbReference type="PIRNR" id="PIRNR006444"/>
    </source>
</evidence>
<comment type="catalytic activity">
    <reaction evidence="1">
        <text>2-phenylacetate + ATP + CoA = phenylacetyl-CoA + AMP + diphosphate</text>
        <dbReference type="Rhea" id="RHEA:20956"/>
        <dbReference type="ChEBI" id="CHEBI:18401"/>
        <dbReference type="ChEBI" id="CHEBI:30616"/>
        <dbReference type="ChEBI" id="CHEBI:33019"/>
        <dbReference type="ChEBI" id="CHEBI:57287"/>
        <dbReference type="ChEBI" id="CHEBI:57390"/>
        <dbReference type="ChEBI" id="CHEBI:456215"/>
        <dbReference type="EC" id="6.2.1.30"/>
    </reaction>
</comment>
<keyword evidence="1 4" id="KW-0436">Ligase</keyword>
<proteinExistence type="inferred from homology"/>
<dbReference type="RefSeq" id="WP_344951101.1">
    <property type="nucleotide sequence ID" value="NZ_BAAAZG010000031.1"/>
</dbReference>
<organism evidence="4 5">
    <name type="scientific">Actinomadura miaoliensis</name>
    <dbReference type="NCBI Taxonomy" id="430685"/>
    <lineage>
        <taxon>Bacteria</taxon>
        <taxon>Bacillati</taxon>
        <taxon>Actinomycetota</taxon>
        <taxon>Actinomycetes</taxon>
        <taxon>Streptosporangiales</taxon>
        <taxon>Thermomonosporaceae</taxon>
        <taxon>Actinomadura</taxon>
    </lineage>
</organism>
<dbReference type="Gene3D" id="3.30.300.30">
    <property type="match status" value="1"/>
</dbReference>
<comment type="caution">
    <text evidence="4">The sequence shown here is derived from an EMBL/GenBank/DDBJ whole genome shotgun (WGS) entry which is preliminary data.</text>
</comment>
<keyword evidence="1" id="KW-0547">Nucleotide-binding</keyword>
<dbReference type="Pfam" id="PF14535">
    <property type="entry name" value="AMP-binding_C_2"/>
    <property type="match status" value="1"/>
</dbReference>
<dbReference type="GO" id="GO:0016874">
    <property type="term" value="F:ligase activity"/>
    <property type="evidence" value="ECO:0007669"/>
    <property type="project" value="UniProtKB-KW"/>
</dbReference>
<dbReference type="InterPro" id="IPR045851">
    <property type="entry name" value="AMP-bd_C_sf"/>
</dbReference>
<gene>
    <name evidence="4" type="ORF">GCM10022214_46260</name>
</gene>
<dbReference type="EMBL" id="BAAAZG010000031">
    <property type="protein sequence ID" value="GAA4081943.1"/>
    <property type="molecule type" value="Genomic_DNA"/>
</dbReference>
<name>A0ABP7W6I6_9ACTN</name>
<comment type="pathway">
    <text evidence="1">Aromatic compound metabolism; phenylacetate degradation.</text>
</comment>